<dbReference type="Gene3D" id="1.20.140.100">
    <property type="entry name" value="Dynein heavy chain, N-terminal domain 2"/>
    <property type="match status" value="1"/>
</dbReference>
<dbReference type="Gene3D" id="3.10.490.20">
    <property type="match status" value="1"/>
</dbReference>
<keyword evidence="7" id="KW-0243">Dynein</keyword>
<dbReference type="Pfam" id="PF08393">
    <property type="entry name" value="DHC_N2"/>
    <property type="match status" value="1"/>
</dbReference>
<feature type="domain" description="Dynein heavy chain ATP-binding dynein motor region" evidence="17">
    <location>
        <begin position="2714"/>
        <end position="2925"/>
    </location>
</feature>
<feature type="domain" description="Dynein heavy chain AAA lid" evidence="19">
    <location>
        <begin position="3304"/>
        <end position="3435"/>
    </location>
</feature>
<dbReference type="Gene3D" id="1.10.8.710">
    <property type="match status" value="1"/>
</dbReference>
<dbReference type="PANTHER" id="PTHR45703:SF36">
    <property type="entry name" value="DYNEIN HEAVY CHAIN, CYTOPLASMIC"/>
    <property type="match status" value="1"/>
</dbReference>
<dbReference type="Pfam" id="PF12781">
    <property type="entry name" value="AAA_9"/>
    <property type="match status" value="1"/>
</dbReference>
<keyword evidence="8 11" id="KW-0175">Coiled coil</keyword>
<keyword evidence="10" id="KW-0206">Cytoskeleton</keyword>
<dbReference type="Gene3D" id="1.20.920.20">
    <property type="match status" value="1"/>
</dbReference>
<dbReference type="GO" id="GO:0008569">
    <property type="term" value="F:minus-end-directed microtubule motor activity"/>
    <property type="evidence" value="ECO:0007669"/>
    <property type="project" value="InterPro"/>
</dbReference>
<evidence type="ECO:0000256" key="4">
    <source>
        <dbReference type="ARBA" id="ARBA00022701"/>
    </source>
</evidence>
<evidence type="ECO:0000256" key="1">
    <source>
        <dbReference type="ARBA" id="ARBA00004245"/>
    </source>
</evidence>
<comment type="subcellular location">
    <subcellularLocation>
        <location evidence="1">Cytoplasm</location>
        <location evidence="1">Cytoskeleton</location>
    </subcellularLocation>
</comment>
<dbReference type="Proteomes" id="UP001153712">
    <property type="component" value="Chromosome 6"/>
</dbReference>
<dbReference type="GO" id="GO:0051959">
    <property type="term" value="F:dynein light intermediate chain binding"/>
    <property type="evidence" value="ECO:0007669"/>
    <property type="project" value="InterPro"/>
</dbReference>
<dbReference type="InterPro" id="IPR024743">
    <property type="entry name" value="Dynein_HC_stalk"/>
</dbReference>
<dbReference type="InterPro" id="IPR043160">
    <property type="entry name" value="Dynein_C_barrel"/>
</dbReference>
<sequence>MDNKRKKLSYLFSKFPLTQVHETELTNVPREVSKLLEAKREKRRKLLESMYEKCRRTSATPLRHGRFHLYVGPSNSVQLARPACRPFSIELPRAEEKNIRRRIQARGLEDEHPRTVEEFIGEVKSEYGNVIRRTGMSLKIKSEGRFVVGPFKFAGRTERYSEFLVIRKILGRRWLLHCGVIRKIQGQCITNLPARFFQFEPADVMAIDEIQKQFDKFVELTKSIINDFYRNIREVIMTEKKRITSNIRNIIKGLLILHISTSVMETINSIVDFTIIKIPKSYLFIEINFEDNNLIMNPTSEKLETTYNNLIDDLLECCSELCIEEYPEKINLYITEEFIISSKTQIKRNITSQYETILQYLHNIDDKLCCIYKNLNSSEFLESIADITIEEGCEAINHYKRFLGITLRIPDHEFFRVATVSFVNYKSKLSDAITSNADLVFEKLANQHYWEVNDLCESFDHIRLRAGLAPETTEELVETGKYMNYVKTERSDALEQRVHEALLSLCRIIDLGLISDQHRELNCRSIGWLEEIAPVIENYTGAFDAMKYEAEERLQRTVEDVGEMIRKVFPLLAYLDDMDNIASCHSYIHFITLHMKKIREIEVQIEWINQEETTLSFPKSTYPEYEELKKYIYPFHHLLHLCLKVDLSLSAWQDGPFENLDYASTKTTVERYHKELTDTYKIYRQKLRQAQDENLPLKFKGTVDDPDILNWPAPLKLCGTALRRIEDFKPTVEVMRIICNKCLRERHWSALSEIAGADVAPDAGATLRKIMAVDFFGRLQEYEIISVGATKETLLLGQLRSLQEEWEGIDFQVSADGAYGLKVLVGLDEIETVFNDQNTIIFNMQGSVFVKPFEKEVSEFHETINRISDTVRYWSKIQNILLKLFPLISIQDLNEIIPNETNLLKRVIDVYNKSIKLIESVRNLIIENNQITSISNNRNEILQLTNPIPIEETLEKTFKALESTIIETLKNEIIECLKTFTTQQFPQQINDFTEQTLTVATNCIWTENIEMALCLNSHQHLKIQANNLQESINEKIQHLTNTTNNNKHKINSVITAEIHLKNAIETILSSGAISANNFEWEARFKHRLKNGLIKVAVMNFAIDYAYEYLESFRYIITSATERAHRMLISTFCMNYFGLITGEQDCGKYETLEILASIFGNYAVKFGCSEGLSGAVIERFVRGALLNGSWIYFEDFASLKASTVSSISEYLFSVQTAKKENSQHCRIGEDLLSFKPSCFICVSTKRNSFDELPDNVKNLFRVTAIIAPDVEKIVEITLQIQGFSTPRILAKKITYLVNYIIDVASEELSYIKGLGKYTRILAECSKLKTNNFNQNDVILTALNNTIARIIPNKYHAEFHAISRSLFPNSNLIIPKDDTTFQEAIKTLCGEDNFQYNEELGSKIREVYETLQHNPSLVIAGSLTSFKTTAIKLCAKLFEKSNCRLQLSYVTPNCFDYRSLYGRFTDCSEWQDGVVTKLLRSSTADDTDSLIVFDGGINYNWIENVIGVLKERKLHLESGEILAMRPKTRLVFEVEDLNHCSPSMISHSTVVYINYKSTDWEVIVLSWSDTSKSEWMKEHREYIRDILCWLLRACLEFIQKNCVALYAISDVNLVNNVIDLTTLVLDEACSRNKREEDWKNLTTWIQATIIQTGMLGMGSLLDVASRQKFDEFYRLLWRGQNQLYPYPKSFAKLEVGIPQDGLIIEYQYIYKQRGNWKSCQDLLKAEKPFEMPYVKNIFVPTVETLKYINIINLLLNNNLPVLLIGPTCTGKTAIIQTILRTKLEEDKWDVSHINSNTYLNSKELQENVLSKLNKKQGGVYCPSKNKRFAMFIDNLHQTPSDKYNNSQCIELLRQHLDHKIWYDLDRSGEISIENLTLISAMDNSIPNKSINRRFLKHFRVFGFNEVTDDTVSRIYSNVLLHFWRRGGFPSDVTNLTNQIVNATCKAYRKISSRFRATLKRPYYCFNLNNISDVIDGCRLLRKETYDANKKISAKLWVNECFKVFGNRLDARDICELEDIVRDILDSNFNEIANELSELSKITLTTINDKEKYEELDRTALIDTLNNELLRYNNSNSIKINVAYFEYAVEKIIRITRVLSIRPGNALFLGASGLGKASLIKLVSHVYGYPIYQPLITENYAIDNWKKDLKRVLKEAGAVERELVYLVDERDVIDEEFLQYADLLLGTGDVCDIFAAEEKQEILELSRLSAQGGNRNLDISTSAVFMHFTARCKYNLHLILSLSIESKTLRNRFYKFPSLKNCHTIFWDDWPDEALREIAKRKIDNSNCIDTFIHFHRHFQQLSIDLPLKLHISPIYFIHLTDLHSELYSNEKTLIENKIDTFSQGLGKLSYAANQILDMERVLADYTPQLAEMTAKAKEMTEQIALETIEVEKASELVRQDEQIACQQAIVAQNLKSECESELAQAIPILEDAISALNTLKPSDITLVKSMKNPPDAIKLVMAAVCVIKDIKPDRIPDPSTGRKTFDYWGPSKRVLGDMNFLQTLKDFDKDNIKAELMVKIRKDFLPHKDFKPHVVAKASSAAEGLCKWIIAMDMYDKVAKEVAPKKEKLEKAEKEYANTMEILNQKKDEVKRIEEKLSALNALLDESNKKQLILQREVDTCNKKLISAQKLLGSLGEEQLRWTDAVKKLKKQQELLLGNVALTAGIVAYLSPLDFIARNEVTKRWHQHVIEHLPCSNQFELELGFSSKIDLESKQQSELLRDRFFKENVLICDFSKQRSIFIDPDYQAEKWIRKSEKGNHLVVTTFSQDCLSVLINCVESGRPILINKINNIPRCLYDFISNHCFNQDGATFVNINNSSVRVNENFRLYLTCNVSNPNFLPELINKITIINFAISSTYLKKRFLRMVSEFEKPTLKKRKKEIYSKKNKHQLDISNTEKEILQTLCSSQADILEDEESIKILENYKISLKTLRSDYEGALEAERSVFEFADQYKSVANFVTDIYLFVSKLKRVNHVYQFSFECFLYTYYQTILYAEKSKIVAKRCENIKRKFTEEIFSKINYTLFEKDKFTFAFMLTITILMHNKSISSDELTVFLSNVSDGCSWLELAALENLPVFHKFRSNLRINFAAWKTYLNNASFTLAPDLRRPLSNFQALVLTKTFKPHHLHHHMRLFVRLELGEDFLDPPRLRLNRIYNDSNCMSPILLVSNAEESLDELRLLVKKKQLSHTFRSLCIGDSTTPDWRRFLLEAQEKGYWILFQNCHLDLLWVRDLEKQLECMNYDNTNNNFRLWLSTGNSPDLPVNLLQRSIKVTYDCGGSFKSTLASYFEKEYICDYFCGSTPGKKDVFTKLLFGLVAFHCCLIERRKYDRVLWNFPCNYSDDAFEMSAKLLQELLANSVSCDRVAEIIGSYQYGGHRDLKCIELLLKDFINVEVIRSKKYCYNELKEYCLPMKTDYLDYLKAIKSYPDVDNAELFGVNKKLCSVRWENISKEVVNTMSIVWCIQNKTPIENYQTYLLDKVEEIFNMLPNKLEINNDVVLKYEFARYNNVLGNILNSLKLLKKSLKGEIGFTEEIHCTATSIYNSLVPRGWEILFHATNETLSNFLGTLNEKINYLRNFRFDENCVWLAAFALPRALLSRIKLKLSEVGGIPAEDVTFRSAIVNSNNEIYPENGISITGLFAGNSKWDLDNQRFCEATSELFNALPPIRLQPVLCSELDGAVEFPLLQTHDFNSFICNVNLFKLPMHKHWIKRGVTFVIKARLMDIIKYERPELKYTYAACGFCGCSTPVSLELSFNCLAKIQKRGTQCVYF</sequence>
<feature type="domain" description="Dynein heavy chain region D6 P-loop" evidence="12">
    <location>
        <begin position="3158"/>
        <end position="3269"/>
    </location>
</feature>
<feature type="domain" description="Dynein heavy chain linker" evidence="13">
    <location>
        <begin position="626"/>
        <end position="918"/>
    </location>
</feature>
<evidence type="ECO:0000256" key="3">
    <source>
        <dbReference type="ARBA" id="ARBA00022490"/>
    </source>
</evidence>
<dbReference type="FunFam" id="1.20.920.20:FF:000006">
    <property type="entry name" value="Dynein, axonemal, heavy chain 6"/>
    <property type="match status" value="1"/>
</dbReference>
<dbReference type="GO" id="GO:0005524">
    <property type="term" value="F:ATP binding"/>
    <property type="evidence" value="ECO:0007669"/>
    <property type="project" value="UniProtKB-KW"/>
</dbReference>
<dbReference type="InterPro" id="IPR024317">
    <property type="entry name" value="Dynein_heavy_chain_D4_dom"/>
</dbReference>
<dbReference type="InterPro" id="IPR041228">
    <property type="entry name" value="Dynein_C"/>
</dbReference>
<evidence type="ECO:0000256" key="5">
    <source>
        <dbReference type="ARBA" id="ARBA00022741"/>
    </source>
</evidence>
<reference evidence="21" key="1">
    <citation type="submission" date="2022-01" db="EMBL/GenBank/DDBJ databases">
        <authorList>
            <person name="King R."/>
        </authorList>
    </citation>
    <scope>NUCLEOTIDE SEQUENCE</scope>
</reference>
<feature type="domain" description="Dynein heavy chain hydrolytic ATP-binding dynein motor region" evidence="14">
    <location>
        <begin position="1104"/>
        <end position="1426"/>
    </location>
</feature>
<dbReference type="GO" id="GO:0045505">
    <property type="term" value="F:dynein intermediate chain binding"/>
    <property type="evidence" value="ECO:0007669"/>
    <property type="project" value="InterPro"/>
</dbReference>
<evidence type="ECO:0000259" key="13">
    <source>
        <dbReference type="Pfam" id="PF08393"/>
    </source>
</evidence>
<dbReference type="EMBL" id="OU900099">
    <property type="protein sequence ID" value="CAG9863129.1"/>
    <property type="molecule type" value="Genomic_DNA"/>
</dbReference>
<dbReference type="Gene3D" id="1.20.58.1120">
    <property type="match status" value="1"/>
</dbReference>
<dbReference type="Pfam" id="PF12777">
    <property type="entry name" value="MT"/>
    <property type="match status" value="1"/>
</dbReference>
<keyword evidence="22" id="KW-1185">Reference proteome</keyword>
<dbReference type="Gene3D" id="1.20.920.30">
    <property type="match status" value="1"/>
</dbReference>
<dbReference type="Pfam" id="PF03028">
    <property type="entry name" value="Dynein_heavy"/>
    <property type="match status" value="1"/>
</dbReference>
<evidence type="ECO:0000256" key="8">
    <source>
        <dbReference type="ARBA" id="ARBA00023054"/>
    </source>
</evidence>
<dbReference type="InterPro" id="IPR043157">
    <property type="entry name" value="Dynein_AAA1S"/>
</dbReference>
<keyword evidence="4" id="KW-0493">Microtubule</keyword>
<feature type="domain" description="Dynein heavy chain AAA 5 extension" evidence="18">
    <location>
        <begin position="1582"/>
        <end position="1716"/>
    </location>
</feature>
<comment type="similarity">
    <text evidence="2">Belongs to the dynein heavy chain family.</text>
</comment>
<evidence type="ECO:0000256" key="6">
    <source>
        <dbReference type="ARBA" id="ARBA00022840"/>
    </source>
</evidence>
<dbReference type="InterPro" id="IPR026983">
    <property type="entry name" value="DHC"/>
</dbReference>
<dbReference type="InterPro" id="IPR013602">
    <property type="entry name" value="Dynein_heavy_linker"/>
</dbReference>
<feature type="domain" description="Dynein heavy chain C-terminal" evidence="20">
    <location>
        <begin position="3465"/>
        <end position="3713"/>
    </location>
</feature>
<dbReference type="SUPFAM" id="SSF52540">
    <property type="entry name" value="P-loop containing nucleoside triphosphate hydrolases"/>
    <property type="match status" value="3"/>
</dbReference>
<evidence type="ECO:0000256" key="10">
    <source>
        <dbReference type="ARBA" id="ARBA00023212"/>
    </source>
</evidence>
<evidence type="ECO:0000256" key="7">
    <source>
        <dbReference type="ARBA" id="ARBA00023017"/>
    </source>
</evidence>
<dbReference type="GO" id="GO:0030286">
    <property type="term" value="C:dynein complex"/>
    <property type="evidence" value="ECO:0007669"/>
    <property type="project" value="UniProtKB-KW"/>
</dbReference>
<dbReference type="InterPro" id="IPR004273">
    <property type="entry name" value="Dynein_heavy_D6_P-loop"/>
</dbReference>
<feature type="domain" description="Dynein heavy chain coiled coil stalk" evidence="15">
    <location>
        <begin position="2340"/>
        <end position="2682"/>
    </location>
</feature>
<dbReference type="InterPro" id="IPR042222">
    <property type="entry name" value="Dynein_2_N"/>
</dbReference>
<keyword evidence="6" id="KW-0067">ATP-binding</keyword>
<dbReference type="Gene3D" id="1.10.472.130">
    <property type="match status" value="1"/>
</dbReference>
<dbReference type="InterPro" id="IPR027417">
    <property type="entry name" value="P-loop_NTPase"/>
</dbReference>
<accession>A0A9N9XSY7</accession>
<evidence type="ECO:0000259" key="16">
    <source>
        <dbReference type="Pfam" id="PF12780"/>
    </source>
</evidence>
<evidence type="ECO:0000256" key="2">
    <source>
        <dbReference type="ARBA" id="ARBA00008887"/>
    </source>
</evidence>
<evidence type="ECO:0000313" key="21">
    <source>
        <dbReference type="EMBL" id="CAG9863129.1"/>
    </source>
</evidence>
<gene>
    <name evidence="21" type="ORF">PHYEVI_LOCUS9429</name>
</gene>
<dbReference type="OrthoDB" id="424310at2759"/>
<dbReference type="Pfam" id="PF12774">
    <property type="entry name" value="AAA_6"/>
    <property type="match status" value="1"/>
</dbReference>
<dbReference type="Gene3D" id="3.40.50.300">
    <property type="entry name" value="P-loop containing nucleotide triphosphate hydrolases"/>
    <property type="match status" value="5"/>
</dbReference>
<keyword evidence="3" id="KW-0963">Cytoplasm</keyword>
<name>A0A9N9XSY7_PHYSR</name>
<evidence type="ECO:0000259" key="17">
    <source>
        <dbReference type="Pfam" id="PF12781"/>
    </source>
</evidence>
<dbReference type="Pfam" id="PF18198">
    <property type="entry name" value="AAA_lid_11"/>
    <property type="match status" value="1"/>
</dbReference>
<dbReference type="InterPro" id="IPR035699">
    <property type="entry name" value="AAA_6"/>
</dbReference>
<dbReference type="InterPro" id="IPR041658">
    <property type="entry name" value="AAA_lid_11"/>
</dbReference>
<proteinExistence type="inferred from homology"/>
<feature type="coiled-coil region" evidence="11">
    <location>
        <begin position="2553"/>
        <end position="2608"/>
    </location>
</feature>
<dbReference type="GO" id="GO:0005874">
    <property type="term" value="C:microtubule"/>
    <property type="evidence" value="ECO:0007669"/>
    <property type="project" value="UniProtKB-KW"/>
</dbReference>
<dbReference type="Gene3D" id="1.10.287.2620">
    <property type="match status" value="1"/>
</dbReference>
<dbReference type="Pfam" id="PF12780">
    <property type="entry name" value="AAA_8"/>
    <property type="match status" value="1"/>
</dbReference>
<dbReference type="InterPro" id="IPR042219">
    <property type="entry name" value="AAA_lid_11_sf"/>
</dbReference>
<evidence type="ECO:0000259" key="14">
    <source>
        <dbReference type="Pfam" id="PF12774"/>
    </source>
</evidence>
<dbReference type="GO" id="GO:0007018">
    <property type="term" value="P:microtubule-based movement"/>
    <property type="evidence" value="ECO:0007669"/>
    <property type="project" value="InterPro"/>
</dbReference>
<dbReference type="Pfam" id="PF17852">
    <property type="entry name" value="Dynein_AAA_lid"/>
    <property type="match status" value="1"/>
</dbReference>
<dbReference type="InterPro" id="IPR041466">
    <property type="entry name" value="Dynein_AAA5_ext"/>
</dbReference>
<evidence type="ECO:0000256" key="11">
    <source>
        <dbReference type="SAM" id="Coils"/>
    </source>
</evidence>
<evidence type="ECO:0000259" key="19">
    <source>
        <dbReference type="Pfam" id="PF18198"/>
    </source>
</evidence>
<evidence type="ECO:0000259" key="12">
    <source>
        <dbReference type="Pfam" id="PF03028"/>
    </source>
</evidence>
<protein>
    <submittedName>
        <fullName evidence="21">Uncharacterized protein</fullName>
    </submittedName>
</protein>
<dbReference type="Gene3D" id="1.20.1270.280">
    <property type="match status" value="1"/>
</dbReference>
<dbReference type="PANTHER" id="PTHR45703">
    <property type="entry name" value="DYNEIN HEAVY CHAIN"/>
    <property type="match status" value="1"/>
</dbReference>
<feature type="domain" description="Dynein heavy chain AAA module D4" evidence="16">
    <location>
        <begin position="2077"/>
        <end position="2302"/>
    </location>
</feature>
<dbReference type="Gene3D" id="1.10.8.720">
    <property type="entry name" value="Region D6 of dynein motor"/>
    <property type="match status" value="1"/>
</dbReference>
<evidence type="ECO:0000259" key="20">
    <source>
        <dbReference type="Pfam" id="PF18199"/>
    </source>
</evidence>
<evidence type="ECO:0000313" key="22">
    <source>
        <dbReference type="Proteomes" id="UP001153712"/>
    </source>
</evidence>
<evidence type="ECO:0000256" key="9">
    <source>
        <dbReference type="ARBA" id="ARBA00023175"/>
    </source>
</evidence>
<keyword evidence="5" id="KW-0547">Nucleotide-binding</keyword>
<dbReference type="InterPro" id="IPR035706">
    <property type="entry name" value="AAA_9"/>
</dbReference>
<dbReference type="Pfam" id="PF12775">
    <property type="entry name" value="AAA_7"/>
    <property type="match status" value="1"/>
</dbReference>
<dbReference type="Pfam" id="PF18199">
    <property type="entry name" value="Dynein_C"/>
    <property type="match status" value="1"/>
</dbReference>
<dbReference type="Gene3D" id="6.10.140.1060">
    <property type="match status" value="1"/>
</dbReference>
<evidence type="ECO:0000259" key="15">
    <source>
        <dbReference type="Pfam" id="PF12777"/>
    </source>
</evidence>
<dbReference type="Gene3D" id="1.10.8.1220">
    <property type="match status" value="1"/>
</dbReference>
<keyword evidence="9" id="KW-0505">Motor protein</keyword>
<evidence type="ECO:0000259" key="18">
    <source>
        <dbReference type="Pfam" id="PF17852"/>
    </source>
</evidence>
<organism evidence="21 22">
    <name type="scientific">Phyllotreta striolata</name>
    <name type="common">Striped flea beetle</name>
    <name type="synonym">Crioceris striolata</name>
    <dbReference type="NCBI Taxonomy" id="444603"/>
    <lineage>
        <taxon>Eukaryota</taxon>
        <taxon>Metazoa</taxon>
        <taxon>Ecdysozoa</taxon>
        <taxon>Arthropoda</taxon>
        <taxon>Hexapoda</taxon>
        <taxon>Insecta</taxon>
        <taxon>Pterygota</taxon>
        <taxon>Neoptera</taxon>
        <taxon>Endopterygota</taxon>
        <taxon>Coleoptera</taxon>
        <taxon>Polyphaga</taxon>
        <taxon>Cucujiformia</taxon>
        <taxon>Chrysomeloidea</taxon>
        <taxon>Chrysomelidae</taxon>
        <taxon>Galerucinae</taxon>
        <taxon>Alticini</taxon>
        <taxon>Phyllotreta</taxon>
    </lineage>
</organism>